<sequence>MRRVARLLSKPPSSSRDRFEGNEFGLINAIKASDLAKFLLLYVEGKFVYRLKDGLGNNILHMAVLTGNASLVQGVLLFYETDSNELTTQRNNHGQLAEDLAEGSIKLLFRQWKGELDVNLELVCGMRYEFNGNAMRNTLNNTILLQKIPHLNKRSRVLVSLDGGGIRGLASVQILKKLEQGLSKPLIKYADWMSGTSTGSYIALLMAQNKSLVDIQKSYLRLKNIIFKGMRPYNTEILEKSLKEILSTKPLSAIRRPKIIIPTCVMHSALPRMKLFRNYTIKPFENEILDENDYSDPDKVEMWIAGRCSSAAPTYFTPYHGFIDGGIASNNPAMELMTEFFEYNYSKQLSSNFDKIKKGREEVNVDTFNDHIHSGNELLHSHAATLIDRIWPASELLKDTNLDDVGMSRHVPENIACVISIGTGQWLNCGKLNEDSSALNSSTVSNVSPGRGNFIKKIGELKSFLSIFIRQLTASEGLPVERARSWCHSIGVPYFRFTPKLTIRVKLDDASDVSIIQMIWDTEIYLRTECMNEIKKITNFLQLMNG</sequence>
<dbReference type="WBParaSite" id="RSKR_0000499400.1">
    <property type="protein sequence ID" value="RSKR_0000499400.1"/>
    <property type="gene ID" value="RSKR_0000499400"/>
</dbReference>
<organism evidence="1 2">
    <name type="scientific">Rhabditophanes sp. KR3021</name>
    <dbReference type="NCBI Taxonomy" id="114890"/>
    <lineage>
        <taxon>Eukaryota</taxon>
        <taxon>Metazoa</taxon>
        <taxon>Ecdysozoa</taxon>
        <taxon>Nematoda</taxon>
        <taxon>Chromadorea</taxon>
        <taxon>Rhabditida</taxon>
        <taxon>Tylenchina</taxon>
        <taxon>Panagrolaimomorpha</taxon>
        <taxon>Strongyloidoidea</taxon>
        <taxon>Alloionematidae</taxon>
        <taxon>Rhabditophanes</taxon>
    </lineage>
</organism>
<name>A0AC35TW51_9BILA</name>
<protein>
    <submittedName>
        <fullName evidence="2">PNPLA domain-containing protein</fullName>
    </submittedName>
</protein>
<evidence type="ECO:0000313" key="1">
    <source>
        <dbReference type="Proteomes" id="UP000095286"/>
    </source>
</evidence>
<reference evidence="2" key="1">
    <citation type="submission" date="2016-11" db="UniProtKB">
        <authorList>
            <consortium name="WormBaseParasite"/>
        </authorList>
    </citation>
    <scope>IDENTIFICATION</scope>
    <source>
        <strain evidence="2">KR3021</strain>
    </source>
</reference>
<proteinExistence type="predicted"/>
<accession>A0AC35TW51</accession>
<evidence type="ECO:0000313" key="2">
    <source>
        <dbReference type="WBParaSite" id="RSKR_0000499400.1"/>
    </source>
</evidence>
<dbReference type="Proteomes" id="UP000095286">
    <property type="component" value="Unplaced"/>
</dbReference>